<gene>
    <name evidence="1" type="ORF">Taro_003348</name>
</gene>
<comment type="caution">
    <text evidence="1">The sequence shown here is derived from an EMBL/GenBank/DDBJ whole genome shotgun (WGS) entry which is preliminary data.</text>
</comment>
<keyword evidence="2" id="KW-1185">Reference proteome</keyword>
<evidence type="ECO:0000313" key="2">
    <source>
        <dbReference type="Proteomes" id="UP000652761"/>
    </source>
</evidence>
<protein>
    <submittedName>
        <fullName evidence="1">Uncharacterized protein</fullName>
    </submittedName>
</protein>
<proteinExistence type="predicted"/>
<dbReference type="Proteomes" id="UP000652761">
    <property type="component" value="Unassembled WGS sequence"/>
</dbReference>
<sequence length="13" mass="1513">MLPVENQQSPVDR</sequence>
<accession>A0A843TNJ2</accession>
<evidence type="ECO:0000313" key="1">
    <source>
        <dbReference type="EMBL" id="MQL71023.1"/>
    </source>
</evidence>
<organism evidence="1 2">
    <name type="scientific">Colocasia esculenta</name>
    <name type="common">Wild taro</name>
    <name type="synonym">Arum esculentum</name>
    <dbReference type="NCBI Taxonomy" id="4460"/>
    <lineage>
        <taxon>Eukaryota</taxon>
        <taxon>Viridiplantae</taxon>
        <taxon>Streptophyta</taxon>
        <taxon>Embryophyta</taxon>
        <taxon>Tracheophyta</taxon>
        <taxon>Spermatophyta</taxon>
        <taxon>Magnoliopsida</taxon>
        <taxon>Liliopsida</taxon>
        <taxon>Araceae</taxon>
        <taxon>Aroideae</taxon>
        <taxon>Colocasieae</taxon>
        <taxon>Colocasia</taxon>
    </lineage>
</organism>
<dbReference type="EMBL" id="NMUH01000086">
    <property type="protein sequence ID" value="MQL71023.1"/>
    <property type="molecule type" value="Genomic_DNA"/>
</dbReference>
<reference evidence="1" key="1">
    <citation type="submission" date="2017-07" db="EMBL/GenBank/DDBJ databases">
        <title>Taro Niue Genome Assembly and Annotation.</title>
        <authorList>
            <person name="Atibalentja N."/>
            <person name="Keating K."/>
            <person name="Fields C.J."/>
        </authorList>
    </citation>
    <scope>NUCLEOTIDE SEQUENCE</scope>
    <source>
        <strain evidence="1">Niue_2</strain>
        <tissue evidence="1">Leaf</tissue>
    </source>
</reference>
<name>A0A843TNJ2_COLES</name>